<evidence type="ECO:0000313" key="3">
    <source>
        <dbReference type="Proteomes" id="UP000248134"/>
    </source>
</evidence>
<protein>
    <recommendedName>
        <fullName evidence="1">PIN domain-containing protein</fullName>
    </recommendedName>
</protein>
<evidence type="ECO:0000259" key="1">
    <source>
        <dbReference type="Pfam" id="PF01850"/>
    </source>
</evidence>
<gene>
    <name evidence="2" type="ORF">DNX69_25890</name>
</gene>
<dbReference type="InterPro" id="IPR029060">
    <property type="entry name" value="PIN-like_dom_sf"/>
</dbReference>
<feature type="domain" description="PIN" evidence="1">
    <location>
        <begin position="10"/>
        <end position="131"/>
    </location>
</feature>
<dbReference type="EMBL" id="QKQS01000042">
    <property type="protein sequence ID" value="PZA09120.1"/>
    <property type="molecule type" value="Genomic_DNA"/>
</dbReference>
<dbReference type="CDD" id="cd09874">
    <property type="entry name" value="PIN_MT3492-like"/>
    <property type="match status" value="1"/>
</dbReference>
<sequence>MWERYKERPIYLDSNIIIYAIEQGSQWAETIRAFLSAVDADTVRVVTSELTIAEVMPKPISLKSPDYLEKYELFFSPLSPLLTVPVSRDILLSSCHLQAELGIKPMDAIHVATARATGCDYFLTEDQRLGRAIAGGPTWLQLCELA</sequence>
<evidence type="ECO:0000313" key="2">
    <source>
        <dbReference type="EMBL" id="PZA09120.1"/>
    </source>
</evidence>
<reference evidence="2 3" key="1">
    <citation type="submission" date="2018-06" db="EMBL/GenBank/DDBJ databases">
        <title>Draft Whole-Genome Sequence of the purple photosynthetic bacterium Rhodospeudomonas palustris XCP.</title>
        <authorList>
            <person name="Rayyan A."/>
            <person name="Meyer T.E."/>
            <person name="Kyndt J.A."/>
        </authorList>
    </citation>
    <scope>NUCLEOTIDE SEQUENCE [LARGE SCALE GENOMIC DNA]</scope>
    <source>
        <strain evidence="2 3">XCP</strain>
    </source>
</reference>
<organism evidence="2 3">
    <name type="scientific">Rhodopseudomonas palustris</name>
    <dbReference type="NCBI Taxonomy" id="1076"/>
    <lineage>
        <taxon>Bacteria</taxon>
        <taxon>Pseudomonadati</taxon>
        <taxon>Pseudomonadota</taxon>
        <taxon>Alphaproteobacteria</taxon>
        <taxon>Hyphomicrobiales</taxon>
        <taxon>Nitrobacteraceae</taxon>
        <taxon>Rhodopseudomonas</taxon>
    </lineage>
</organism>
<dbReference type="AlphaFoldDB" id="A0A323UCE7"/>
<dbReference type="Pfam" id="PF01850">
    <property type="entry name" value="PIN"/>
    <property type="match status" value="1"/>
</dbReference>
<accession>A0A323UCE7</accession>
<name>A0A323UCE7_RHOPL</name>
<dbReference type="Proteomes" id="UP000248134">
    <property type="component" value="Unassembled WGS sequence"/>
</dbReference>
<dbReference type="Gene3D" id="3.40.50.1010">
    <property type="entry name" value="5'-nuclease"/>
    <property type="match status" value="1"/>
</dbReference>
<dbReference type="RefSeq" id="WP_110788882.1">
    <property type="nucleotide sequence ID" value="NZ_QKQS01000042.1"/>
</dbReference>
<proteinExistence type="predicted"/>
<dbReference type="InterPro" id="IPR002716">
    <property type="entry name" value="PIN_dom"/>
</dbReference>
<comment type="caution">
    <text evidence="2">The sequence shown here is derived from an EMBL/GenBank/DDBJ whole genome shotgun (WGS) entry which is preliminary data.</text>
</comment>
<dbReference type="OrthoDB" id="574461at2"/>
<dbReference type="SUPFAM" id="SSF88723">
    <property type="entry name" value="PIN domain-like"/>
    <property type="match status" value="1"/>
</dbReference>